<accession>A0A1M6AE28</accession>
<evidence type="ECO:0000313" key="4">
    <source>
        <dbReference type="EMBL" id="SHI34558.1"/>
    </source>
</evidence>
<dbReference type="PANTHER" id="PTHR33755:SF9">
    <property type="entry name" value="TOXIN PARE1"/>
    <property type="match status" value="1"/>
</dbReference>
<evidence type="ECO:0000256" key="2">
    <source>
        <dbReference type="ARBA" id="ARBA00022649"/>
    </source>
</evidence>
<protein>
    <recommendedName>
        <fullName evidence="3">Toxin</fullName>
    </recommendedName>
</protein>
<dbReference type="InterPro" id="IPR028344">
    <property type="entry name" value="ParE1/4"/>
</dbReference>
<keyword evidence="5" id="KW-1185">Reference proteome</keyword>
<dbReference type="PIRSF" id="PIRSF029218">
    <property type="entry name" value="ParE"/>
    <property type="match status" value="1"/>
</dbReference>
<dbReference type="RefSeq" id="WP_073605151.1">
    <property type="nucleotide sequence ID" value="NZ_FQXZ01000039.1"/>
</dbReference>
<dbReference type="PANTHER" id="PTHR33755">
    <property type="entry name" value="TOXIN PARE1-RELATED"/>
    <property type="match status" value="1"/>
</dbReference>
<evidence type="ECO:0000256" key="3">
    <source>
        <dbReference type="PIRNR" id="PIRNR029218"/>
    </source>
</evidence>
<evidence type="ECO:0000313" key="5">
    <source>
        <dbReference type="Proteomes" id="UP000184608"/>
    </source>
</evidence>
<proteinExistence type="inferred from homology"/>
<evidence type="ECO:0000256" key="1">
    <source>
        <dbReference type="ARBA" id="ARBA00006226"/>
    </source>
</evidence>
<dbReference type="EMBL" id="FQXZ01000039">
    <property type="protein sequence ID" value="SHI34558.1"/>
    <property type="molecule type" value="Genomic_DNA"/>
</dbReference>
<dbReference type="AlphaFoldDB" id="A0A1M6AE28"/>
<dbReference type="Gene3D" id="3.30.2310.20">
    <property type="entry name" value="RelE-like"/>
    <property type="match status" value="1"/>
</dbReference>
<dbReference type="STRING" id="1216006.VA7868_03549"/>
<dbReference type="InterPro" id="IPR051803">
    <property type="entry name" value="TA_system_RelE-like_toxin"/>
</dbReference>
<comment type="similarity">
    <text evidence="1 3">Belongs to the RelE toxin family.</text>
</comment>
<dbReference type="InterPro" id="IPR007712">
    <property type="entry name" value="RelE/ParE_toxin"/>
</dbReference>
<dbReference type="Pfam" id="PF05016">
    <property type="entry name" value="ParE_toxin"/>
    <property type="match status" value="1"/>
</dbReference>
<gene>
    <name evidence="4" type="primary">parE1_2</name>
    <name evidence="4" type="ORF">VA7868_03549</name>
</gene>
<sequence>MPAYHLTPDAQADLIEIRRYTIQEWGTNQSQSYLSELRQAISLLAESPSLGKHRTDVGTGVLSFPHGSHVIYYIKHSSHIVVFAVLHQRMLPSHHLTQRNII</sequence>
<reference evidence="4 5" key="1">
    <citation type="submission" date="2016-11" db="EMBL/GenBank/DDBJ databases">
        <authorList>
            <person name="Jaros S."/>
            <person name="Januszkiewicz K."/>
            <person name="Wedrychowicz H."/>
        </authorList>
    </citation>
    <scope>NUCLEOTIDE SEQUENCE [LARGE SCALE GENOMIC DNA]</scope>
    <source>
        <strain evidence="4 5">CECT 7868</strain>
    </source>
</reference>
<dbReference type="OrthoDB" id="516834at2"/>
<organism evidence="4 5">
    <name type="scientific">Vibrio aerogenes CECT 7868</name>
    <dbReference type="NCBI Taxonomy" id="1216006"/>
    <lineage>
        <taxon>Bacteria</taxon>
        <taxon>Pseudomonadati</taxon>
        <taxon>Pseudomonadota</taxon>
        <taxon>Gammaproteobacteria</taxon>
        <taxon>Vibrionales</taxon>
        <taxon>Vibrionaceae</taxon>
        <taxon>Vibrio</taxon>
    </lineage>
</organism>
<dbReference type="InterPro" id="IPR035093">
    <property type="entry name" value="RelE/ParE_toxin_dom_sf"/>
</dbReference>
<dbReference type="Proteomes" id="UP000184608">
    <property type="component" value="Unassembled WGS sequence"/>
</dbReference>
<keyword evidence="2" id="KW-1277">Toxin-antitoxin system</keyword>
<name>A0A1M6AE28_9VIBR</name>